<keyword evidence="2" id="KW-1185">Reference proteome</keyword>
<dbReference type="EMBL" id="VSRR010021272">
    <property type="protein sequence ID" value="MPC63795.1"/>
    <property type="molecule type" value="Genomic_DNA"/>
</dbReference>
<sequence>MTRPTMQRRLPAPTAAHKTRALAALSRHTHSLPSAPAHIRAGRGAAAWCHRAGPAAAKHHSRAAPGTHSRLTTPNPHPSTPIHAIHKHDLNPKNYCIIYPSPSPHPFHPLHILGKPRPRHSRASIAIATTGAVTRLPAVVIHASRFL</sequence>
<organism evidence="1 2">
    <name type="scientific">Portunus trituberculatus</name>
    <name type="common">Swimming crab</name>
    <name type="synonym">Neptunus trituberculatus</name>
    <dbReference type="NCBI Taxonomy" id="210409"/>
    <lineage>
        <taxon>Eukaryota</taxon>
        <taxon>Metazoa</taxon>
        <taxon>Ecdysozoa</taxon>
        <taxon>Arthropoda</taxon>
        <taxon>Crustacea</taxon>
        <taxon>Multicrustacea</taxon>
        <taxon>Malacostraca</taxon>
        <taxon>Eumalacostraca</taxon>
        <taxon>Eucarida</taxon>
        <taxon>Decapoda</taxon>
        <taxon>Pleocyemata</taxon>
        <taxon>Brachyura</taxon>
        <taxon>Eubrachyura</taxon>
        <taxon>Portunoidea</taxon>
        <taxon>Portunidae</taxon>
        <taxon>Portuninae</taxon>
        <taxon>Portunus</taxon>
    </lineage>
</organism>
<evidence type="ECO:0000313" key="2">
    <source>
        <dbReference type="Proteomes" id="UP000324222"/>
    </source>
</evidence>
<proteinExistence type="predicted"/>
<reference evidence="1 2" key="1">
    <citation type="submission" date="2019-05" db="EMBL/GenBank/DDBJ databases">
        <title>Another draft genome of Portunus trituberculatus and its Hox gene families provides insights of decapod evolution.</title>
        <authorList>
            <person name="Jeong J.-H."/>
            <person name="Song I."/>
            <person name="Kim S."/>
            <person name="Choi T."/>
            <person name="Kim D."/>
            <person name="Ryu S."/>
            <person name="Kim W."/>
        </authorList>
    </citation>
    <scope>NUCLEOTIDE SEQUENCE [LARGE SCALE GENOMIC DNA]</scope>
    <source>
        <tissue evidence="1">Muscle</tissue>
    </source>
</reference>
<gene>
    <name evidence="1" type="ORF">E2C01_057898</name>
</gene>
<name>A0A5B7H2C7_PORTR</name>
<comment type="caution">
    <text evidence="1">The sequence shown here is derived from an EMBL/GenBank/DDBJ whole genome shotgun (WGS) entry which is preliminary data.</text>
</comment>
<dbReference type="Proteomes" id="UP000324222">
    <property type="component" value="Unassembled WGS sequence"/>
</dbReference>
<accession>A0A5B7H2C7</accession>
<dbReference type="AlphaFoldDB" id="A0A5B7H2C7"/>
<evidence type="ECO:0000313" key="1">
    <source>
        <dbReference type="EMBL" id="MPC63795.1"/>
    </source>
</evidence>
<protein>
    <submittedName>
        <fullName evidence="1">Uncharacterized protein</fullName>
    </submittedName>
</protein>